<dbReference type="PROSITE" id="PS50093">
    <property type="entry name" value="PKD"/>
    <property type="match status" value="21"/>
</dbReference>
<organism evidence="9 10">
    <name type="scientific">Phaeodactylibacter xiamenensis</name>
    <dbReference type="NCBI Taxonomy" id="1524460"/>
    <lineage>
        <taxon>Bacteria</taxon>
        <taxon>Pseudomonadati</taxon>
        <taxon>Bacteroidota</taxon>
        <taxon>Saprospiria</taxon>
        <taxon>Saprospirales</taxon>
        <taxon>Haliscomenobacteraceae</taxon>
        <taxon>Phaeodactylibacter</taxon>
    </lineage>
</organism>
<feature type="domain" description="PKD" evidence="7">
    <location>
        <begin position="938"/>
        <end position="989"/>
    </location>
</feature>
<feature type="domain" description="PKD" evidence="7">
    <location>
        <begin position="675"/>
        <end position="755"/>
    </location>
</feature>
<evidence type="ECO:0000259" key="7">
    <source>
        <dbReference type="PROSITE" id="PS50093"/>
    </source>
</evidence>
<evidence type="ECO:0008006" key="11">
    <source>
        <dbReference type="Google" id="ProtNLM"/>
    </source>
</evidence>
<evidence type="ECO:0000313" key="9">
    <source>
        <dbReference type="EMBL" id="KGE89754.1"/>
    </source>
</evidence>
<dbReference type="Pfam" id="PF00801">
    <property type="entry name" value="PKD"/>
    <property type="match status" value="3"/>
</dbReference>
<evidence type="ECO:0000259" key="8">
    <source>
        <dbReference type="PROSITE" id="PS50215"/>
    </source>
</evidence>
<dbReference type="Gene3D" id="2.60.40.10">
    <property type="entry name" value="Immunoglobulins"/>
    <property type="match status" value="21"/>
</dbReference>
<dbReference type="InterPro" id="IPR000601">
    <property type="entry name" value="PKD_dom"/>
</dbReference>
<dbReference type="InterPro" id="IPR026444">
    <property type="entry name" value="Secre_tail"/>
</dbReference>
<dbReference type="GO" id="GO:0006508">
    <property type="term" value="P:proteolysis"/>
    <property type="evidence" value="ECO:0007669"/>
    <property type="project" value="InterPro"/>
</dbReference>
<dbReference type="GO" id="GO:0005886">
    <property type="term" value="C:plasma membrane"/>
    <property type="evidence" value="ECO:0007669"/>
    <property type="project" value="TreeGrafter"/>
</dbReference>
<dbReference type="GO" id="GO:0006816">
    <property type="term" value="P:calcium ion transport"/>
    <property type="evidence" value="ECO:0007669"/>
    <property type="project" value="TreeGrafter"/>
</dbReference>
<keyword evidence="3" id="KW-0677">Repeat</keyword>
<name>A0A098SB12_9BACT</name>
<dbReference type="PANTHER" id="PTHR46730">
    <property type="entry name" value="POLYCYSTIN-1"/>
    <property type="match status" value="1"/>
</dbReference>
<dbReference type="PROSITE" id="PS50215">
    <property type="entry name" value="ADAM_MEPRO"/>
    <property type="match status" value="1"/>
</dbReference>
<keyword evidence="6" id="KW-0732">Signal</keyword>
<evidence type="ECO:0000256" key="2">
    <source>
        <dbReference type="ARBA" id="ARBA00022692"/>
    </source>
</evidence>
<dbReference type="STRING" id="1524460.IX84_01630"/>
<feature type="domain" description="Peptidase M12B" evidence="8">
    <location>
        <begin position="203"/>
        <end position="395"/>
    </location>
</feature>
<feature type="domain" description="PKD" evidence="7">
    <location>
        <begin position="1886"/>
        <end position="1941"/>
    </location>
</feature>
<dbReference type="Pfam" id="PF13688">
    <property type="entry name" value="Reprolysin_5"/>
    <property type="match status" value="1"/>
</dbReference>
<dbReference type="InterPro" id="IPR035986">
    <property type="entry name" value="PKD_dom_sf"/>
</dbReference>
<feature type="domain" description="PKD" evidence="7">
    <location>
        <begin position="1420"/>
        <end position="1466"/>
    </location>
</feature>
<dbReference type="Gene3D" id="2.60.120.260">
    <property type="entry name" value="Galactose-binding domain-like"/>
    <property type="match status" value="1"/>
</dbReference>
<dbReference type="SUPFAM" id="SSF49299">
    <property type="entry name" value="PKD domain"/>
    <property type="match status" value="20"/>
</dbReference>
<evidence type="ECO:0000256" key="6">
    <source>
        <dbReference type="SAM" id="SignalP"/>
    </source>
</evidence>
<feature type="domain" description="PKD" evidence="7">
    <location>
        <begin position="862"/>
        <end position="911"/>
    </location>
</feature>
<keyword evidence="4" id="KW-1133">Transmembrane helix</keyword>
<feature type="domain" description="PKD" evidence="7">
    <location>
        <begin position="1788"/>
        <end position="1856"/>
    </location>
</feature>
<feature type="domain" description="PKD" evidence="7">
    <location>
        <begin position="1629"/>
        <end position="1707"/>
    </location>
</feature>
<dbReference type="InterPro" id="IPR024079">
    <property type="entry name" value="MetalloPept_cat_dom_sf"/>
</dbReference>
<feature type="domain" description="PKD" evidence="7">
    <location>
        <begin position="1974"/>
        <end position="2030"/>
    </location>
</feature>
<evidence type="ECO:0000256" key="5">
    <source>
        <dbReference type="ARBA" id="ARBA00023136"/>
    </source>
</evidence>
<feature type="domain" description="PKD" evidence="7">
    <location>
        <begin position="1260"/>
        <end position="1307"/>
    </location>
</feature>
<comment type="subcellular location">
    <subcellularLocation>
        <location evidence="1">Membrane</location>
        <topology evidence="1">Multi-pass membrane protein</topology>
    </subcellularLocation>
</comment>
<dbReference type="Pfam" id="PF18911">
    <property type="entry name" value="PKD_4"/>
    <property type="match status" value="12"/>
</dbReference>
<dbReference type="NCBIfam" id="TIGR04183">
    <property type="entry name" value="Por_Secre_tail"/>
    <property type="match status" value="1"/>
</dbReference>
<feature type="domain" description="PKD" evidence="7">
    <location>
        <begin position="1023"/>
        <end position="1071"/>
    </location>
</feature>
<feature type="signal peptide" evidence="6">
    <location>
        <begin position="1"/>
        <end position="20"/>
    </location>
</feature>
<feature type="domain" description="PKD" evidence="7">
    <location>
        <begin position="1102"/>
        <end position="1148"/>
    </location>
</feature>
<accession>A0A098SB12</accession>
<dbReference type="RefSeq" id="WP_044215969.1">
    <property type="nucleotide sequence ID" value="NZ_JBKAGJ010000005.1"/>
</dbReference>
<feature type="domain" description="PKD" evidence="7">
    <location>
        <begin position="1738"/>
        <end position="1792"/>
    </location>
</feature>
<reference evidence="9 10" key="1">
    <citation type="journal article" date="2014" name="Int. J. Syst. Evol. Microbiol.">
        <title>Phaeodactylibacter xiamenensis gen. nov., sp. nov., a member of the family Saprospiraceae isolated from the marine alga Phaeodactylum tricornutum.</title>
        <authorList>
            <person name="Chen Z.Jr."/>
            <person name="Lei X."/>
            <person name="Lai Q."/>
            <person name="Li Y."/>
            <person name="Zhang B."/>
            <person name="Zhang J."/>
            <person name="Zhang H."/>
            <person name="Yang L."/>
            <person name="Zheng W."/>
            <person name="Tian Y."/>
            <person name="Yu Z."/>
            <person name="Xu H.Jr."/>
            <person name="Zheng T."/>
        </authorList>
    </citation>
    <scope>NUCLEOTIDE SEQUENCE [LARGE SCALE GENOMIC DNA]</scope>
    <source>
        <strain evidence="9 10">KD52</strain>
    </source>
</reference>
<keyword evidence="5" id="KW-0472">Membrane</keyword>
<evidence type="ECO:0000256" key="1">
    <source>
        <dbReference type="ARBA" id="ARBA00004141"/>
    </source>
</evidence>
<keyword evidence="10" id="KW-1185">Reference proteome</keyword>
<gene>
    <name evidence="9" type="ORF">IX84_01630</name>
</gene>
<feature type="domain" description="PKD" evidence="7">
    <location>
        <begin position="1311"/>
        <end position="1389"/>
    </location>
</feature>
<protein>
    <recommendedName>
        <fullName evidence="11">PKD domain-containing protein</fullName>
    </recommendedName>
</protein>
<dbReference type="InterPro" id="IPR022409">
    <property type="entry name" value="PKD/Chitinase_dom"/>
</dbReference>
<sequence length="2357" mass="248627">MQKHLLILLFFSLAALTSNGQNLFVLESWNDMPSETLDEQFSEYQLTKAPVQALHKTLQHGVNQEVLLSLQLGSLQPVELKLTAQDLRAPDYQLVLGDSKGRRVLPRSANKTYRGYAAGTPTDQVRLTVDQNFLYGFIEHRAKTYFIEPAWYLDPSLPEGTYVWYEAGAVKAPETPHTCGTDHDHHFKPGPAPDLSRQMMQCYSVGMGLAADFQLFNALGSETAVENFMLGVLNNVGTNYDDEFSNQIEFVVNGTFISTCSGCDPWTGSNDASTVLSSFTNWANGGGFGFNHSLATLWTDRNFNGSTIGVAWLGGLCTSNRYNTCERFSSNAALLRVLQAHEIGHNFNAFHDASGANFIMAPSVNSSNNWSTTSINTINNYINAQAGIPGCFGPCGSPIAPPVAEIGTPVEEACPGSYIQFIDESQNSPTSWSWSFTGGVPNSSTEQNPVVFYPDPGIYTATLNATNSAGSSFAVSNTIIVQEGNTKYLFYDAMEGNLNNWTVENPDNSTTWTITNVGGTVSGQQAAYMNNYNYDAEGQRDALITPVLNFSQEAGMRLKIDYAYQRYSLALRDELRILVSTNGGNTYPDEIFFGEEDGSGNFATTPDGTDLFTPSVPADWCYAGNFGADCLNIDLSAYAGEPEVRIKIENTNGFGNNLYIDNVRITSNCFVLQPPVAAFAADVESGCAPLTVQFSDFSLGDVEVWEWSFPGGVPSTSNAQNPTVEYPVPGQYPVTLTVSNAAGSNTTSLNTDIEVLGPPEPFFLYDIDSFTVAFGNLTDNYTGVKWEFGDGNETEVDAPTHTYEEPGTYTVSLSAQNECGMAEYTEEITIVPPPTATFQSESLSGCAPVLMQFINTSSFGETFHWTFENGNPATSTDPDPICSFATAGTYEVTLIASNGVGTDTLTQMITVSGAPQSSFFADYVPGTFTVSFQNTSLDAFSFEWDFGDGSPVNTDFYPTHTYDTTGIYTVTLIATNECGSDTATQEVAIVLPPVAGFSIPQDTACAPFTVQPVNNAEGIVENWLWIANGANPDTATVPNPSFTFDAPGTYDIVLQVSNAAGSSLDTATIVIGGPPSSAFTLIDTLGSPQISTVNTSVNADLYFWSFGDGSTSSAIAPAHTYAEDGGYTVTLITENACGADTLEQTVSIVTPPTAGIANADTSGCSVFVLTPEYTGASNYDTISWSAPGSVELTADLLAPTFTYETAGVYDLMVTVSNAAGSSTDTLSVTVIDAPVADFELAYTTGTDSIVLTSLSTGADSLQWDFGDGETSTAFSPTHQYAEDGTYTVQLVVWNACGTDTLEQVVNILTPPAAGFSLDANSGCAPFTVQISPADPDADYNYVYTANGAQPSVASVPDPTFTYGSPGTYQIIQKVSNAAGSSTDTLQVVVGASPDAAFEATVVLGSLSLDLTNDSEDADGFTWHFGDGNSSTEAEPSHTYAADGAYTILLIANSACGTDTAQQTVNVITAPMAGFELNATTGCAPFTVSLINTASTNAADFSYLAPGATPEQSTDAEPSFTYGSPGTYEIIQTVSNAAGSNSDTLQVTVGGIPVADFEASTTPGSFELNISDNSSDASAYLWSFGDGNESTVSNPAHAYAEDGVYTVQLIVSNQCGNDTTTQEVEIVTAPTAGFTTEQTEGCAPFTLTLNNTASANATDFTYTATGAVPPVSSNPNPTFTFPAAGQYTIIQIVSNAAGSSTDTLTISVGVAPDAEFEGIVTLGTTLLELTNNTLGATNFAWDFGDGNTSTASAPSHTYTADGTYQVTLIASNACGADTVAQSFTVVTPPVAAIDLEMSSGCLPFTVNPVSVASANAEELLWTAPGAAPETATGAMPAFTYTEAGTYTIYLEASNAAGVSIDSTIIEVKGLPDPAFSAEVDGFTVNLANASTSALTFAWSFGDGNNSDAANPAHTYESPGDYDITLTAANECGQADTTLSVSIVLPPPTAGFEVESTSGCAPFEVTFVNTSQFGESFEWVLPGGTPATATTANPVVVYETPGVFSATLIVNNTSGSDTIELPDLITVGAGPQAGFDFSIDQATVSFVNTAINADAFLWSFGDGSTSTDLNPVHDYDMAGVFDVTLIAENICGTDTLQQTIEIEGQAPEATISFGNTAGACAPQTLELLASSSEGAPADSWQWLLPGGAPETATGETVAVTYDEAGTYSITLIGVNAFGADTLTLTDTIQLDEVPVAGFDYETQEGDVAFTNTSTGTNLFFQWDFGDGSTSTEASPNHSYTETGQYNVTLTVGNSCDTFTVSQVLNIMVSSTGDWADLSAFEVFPNPNRGLFTVKVKAAPAEAIQCQLYNLMGQQLKAYEADFRSGYWQQNIDGTALPAGVYLLELGIGQQRAYRRVVVE</sequence>
<feature type="domain" description="PKD" evidence="7">
    <location>
        <begin position="1152"/>
        <end position="1230"/>
    </location>
</feature>
<feature type="domain" description="PKD" evidence="7">
    <location>
        <begin position="2053"/>
        <end position="2101"/>
    </location>
</feature>
<evidence type="ECO:0000313" key="10">
    <source>
        <dbReference type="Proteomes" id="UP000029736"/>
    </source>
</evidence>
<feature type="domain" description="PKD" evidence="7">
    <location>
        <begin position="2126"/>
        <end position="2193"/>
    </location>
</feature>
<dbReference type="Gene3D" id="3.40.390.10">
    <property type="entry name" value="Collagenase (Catalytic Domain)"/>
    <property type="match status" value="1"/>
</dbReference>
<feature type="domain" description="PKD" evidence="7">
    <location>
        <begin position="2204"/>
        <end position="2271"/>
    </location>
</feature>
<feature type="chain" id="PRO_5001948120" description="PKD domain-containing protein" evidence="6">
    <location>
        <begin position="21"/>
        <end position="2357"/>
    </location>
</feature>
<feature type="domain" description="PKD" evidence="7">
    <location>
        <begin position="1503"/>
        <end position="1548"/>
    </location>
</feature>
<dbReference type="SMART" id="SM00089">
    <property type="entry name" value="PKD"/>
    <property type="match status" value="21"/>
</dbReference>
<dbReference type="PANTHER" id="PTHR46730:SF4">
    <property type="entry name" value="POLYCYSTIC KIDNEY DISEASE PROTEIN 1-LIKE 1"/>
    <property type="match status" value="1"/>
</dbReference>
<comment type="caution">
    <text evidence="9">The sequence shown here is derived from an EMBL/GenBank/DDBJ whole genome shotgun (WGS) entry which is preliminary data.</text>
</comment>
<dbReference type="Proteomes" id="UP000029736">
    <property type="component" value="Unassembled WGS sequence"/>
</dbReference>
<keyword evidence="2" id="KW-0812">Transmembrane</keyword>
<feature type="domain" description="PKD" evidence="7">
    <location>
        <begin position="1570"/>
        <end position="1625"/>
    </location>
</feature>
<dbReference type="SUPFAM" id="SSF55486">
    <property type="entry name" value="Metalloproteases ('zincins'), catalytic domain"/>
    <property type="match status" value="1"/>
</dbReference>
<proteinExistence type="predicted"/>
<evidence type="ECO:0000256" key="3">
    <source>
        <dbReference type="ARBA" id="ARBA00022737"/>
    </source>
</evidence>
<dbReference type="CDD" id="cd00146">
    <property type="entry name" value="PKD"/>
    <property type="match status" value="18"/>
</dbReference>
<dbReference type="Pfam" id="PF18962">
    <property type="entry name" value="Por_Secre_tail"/>
    <property type="match status" value="1"/>
</dbReference>
<feature type="domain" description="PKD" evidence="7">
    <location>
        <begin position="785"/>
        <end position="837"/>
    </location>
</feature>
<dbReference type="GO" id="GO:0005261">
    <property type="term" value="F:monoatomic cation channel activity"/>
    <property type="evidence" value="ECO:0007669"/>
    <property type="project" value="TreeGrafter"/>
</dbReference>
<feature type="domain" description="PKD" evidence="7">
    <location>
        <begin position="419"/>
        <end position="482"/>
    </location>
</feature>
<evidence type="ECO:0000256" key="4">
    <source>
        <dbReference type="ARBA" id="ARBA00022989"/>
    </source>
</evidence>
<dbReference type="InterPro" id="IPR001590">
    <property type="entry name" value="Peptidase_M12B"/>
</dbReference>
<dbReference type="OrthoDB" id="7794186at2"/>
<dbReference type="InterPro" id="IPR013783">
    <property type="entry name" value="Ig-like_fold"/>
</dbReference>
<dbReference type="EMBL" id="JPOS01000003">
    <property type="protein sequence ID" value="KGE89754.1"/>
    <property type="molecule type" value="Genomic_DNA"/>
</dbReference>
<dbReference type="GO" id="GO:0004222">
    <property type="term" value="F:metalloendopeptidase activity"/>
    <property type="evidence" value="ECO:0007669"/>
    <property type="project" value="InterPro"/>
</dbReference>